<dbReference type="PROSITE" id="PS50928">
    <property type="entry name" value="ABC_TM1"/>
    <property type="match status" value="1"/>
</dbReference>
<comment type="similarity">
    <text evidence="6">Belongs to the binding-protein-dependent transport system permease family.</text>
</comment>
<dbReference type="Proteomes" id="UP001206821">
    <property type="component" value="Unassembled WGS sequence"/>
</dbReference>
<evidence type="ECO:0000313" key="8">
    <source>
        <dbReference type="EMBL" id="MCT4795312.1"/>
    </source>
</evidence>
<feature type="transmembrane region" description="Helical" evidence="6">
    <location>
        <begin position="273"/>
        <end position="295"/>
    </location>
</feature>
<dbReference type="PANTHER" id="PTHR43839:SF3">
    <property type="entry name" value="OLIGOPEPTIDE ABC TRANSPORTER, PERMEASE PROTEIN"/>
    <property type="match status" value="1"/>
</dbReference>
<feature type="transmembrane region" description="Helical" evidence="6">
    <location>
        <begin position="227"/>
        <end position="253"/>
    </location>
</feature>
<comment type="caution">
    <text evidence="8">The sequence shown here is derived from an EMBL/GenBank/DDBJ whole genome shotgun (WGS) entry which is preliminary data.</text>
</comment>
<evidence type="ECO:0000256" key="4">
    <source>
        <dbReference type="ARBA" id="ARBA00022989"/>
    </source>
</evidence>
<sequence length="349" mass="39604">MRRVLIRDPIFLIVFTILMGLLLLSIGNTIFRDGQVDQFLNRYSEEGRLIGIPPLEPSKDQWLGTDRAGNDLFQMMIEGFKWTVGICAIVALGRMAIGLLVGIPLAFRGARLNRIFKMVLDGFLILPISLLAMMMLFSSLMFADSTMVPPLIDRVSLQLTVFILLGLPAVTLYLITEVRQLLKQEFMVVAETLGGSVWHRTRRHLWPHLMPTLVIVFMQQFVQTLMLLIHLSLFGVFFGGTVFLFEGVMPTLFEWSSMFGYYFKQFTATTWMTSHMFLVPAIGLSLLVFLSNLLTSRLERAFQSRRQEAIVTDETVSQAEAAAASLDEPFMLVHTDEALRLHRKKDMSG</sequence>
<feature type="transmembrane region" description="Helical" evidence="6">
    <location>
        <begin position="119"/>
        <end position="143"/>
    </location>
</feature>
<name>A0ABT2KWJ9_9BACL</name>
<keyword evidence="5 6" id="KW-0472">Membrane</keyword>
<feature type="domain" description="ABC transmembrane type-1" evidence="7">
    <location>
        <begin position="80"/>
        <end position="295"/>
    </location>
</feature>
<evidence type="ECO:0000256" key="2">
    <source>
        <dbReference type="ARBA" id="ARBA00022448"/>
    </source>
</evidence>
<gene>
    <name evidence="8" type="ORF">NQG31_07120</name>
</gene>
<evidence type="ECO:0000259" key="7">
    <source>
        <dbReference type="PROSITE" id="PS50928"/>
    </source>
</evidence>
<dbReference type="Pfam" id="PF00528">
    <property type="entry name" value="BPD_transp_1"/>
    <property type="match status" value="1"/>
</dbReference>
<dbReference type="SUPFAM" id="SSF161098">
    <property type="entry name" value="MetI-like"/>
    <property type="match status" value="1"/>
</dbReference>
<accession>A0ABT2KWJ9</accession>
<dbReference type="Gene3D" id="1.10.3720.10">
    <property type="entry name" value="MetI-like"/>
    <property type="match status" value="1"/>
</dbReference>
<dbReference type="InterPro" id="IPR000515">
    <property type="entry name" value="MetI-like"/>
</dbReference>
<dbReference type="InterPro" id="IPR035906">
    <property type="entry name" value="MetI-like_sf"/>
</dbReference>
<dbReference type="CDD" id="cd06261">
    <property type="entry name" value="TM_PBP2"/>
    <property type="match status" value="1"/>
</dbReference>
<dbReference type="RefSeq" id="WP_034815386.1">
    <property type="nucleotide sequence ID" value="NZ_JANIEK010000022.1"/>
</dbReference>
<evidence type="ECO:0000256" key="1">
    <source>
        <dbReference type="ARBA" id="ARBA00004141"/>
    </source>
</evidence>
<dbReference type="PANTHER" id="PTHR43839">
    <property type="entry name" value="OPPC IN A BINDING PROTEIN-DEPENDENT TRANSPORT SYSTEM"/>
    <property type="match status" value="1"/>
</dbReference>
<evidence type="ECO:0000256" key="3">
    <source>
        <dbReference type="ARBA" id="ARBA00022692"/>
    </source>
</evidence>
<keyword evidence="2 6" id="KW-0813">Transport</keyword>
<reference evidence="8 9" key="1">
    <citation type="submission" date="2022-07" db="EMBL/GenBank/DDBJ databases">
        <title>Genomic and pangenome structural analysis of the polyextremophile Exiguobacterium.</title>
        <authorList>
            <person name="Shen L."/>
        </authorList>
    </citation>
    <scope>NUCLEOTIDE SEQUENCE [LARGE SCALE GENOMIC DNA]</scope>
    <source>
        <strain evidence="8 9">12_1</strain>
    </source>
</reference>
<keyword evidence="9" id="KW-1185">Reference proteome</keyword>
<protein>
    <submittedName>
        <fullName evidence="8">ABC transporter permease subunit</fullName>
    </submittedName>
</protein>
<evidence type="ECO:0000256" key="5">
    <source>
        <dbReference type="ARBA" id="ARBA00023136"/>
    </source>
</evidence>
<comment type="subcellular location">
    <subcellularLocation>
        <location evidence="6">Cell membrane</location>
        <topology evidence="6">Multi-pass membrane protein</topology>
    </subcellularLocation>
    <subcellularLocation>
        <location evidence="1">Membrane</location>
        <topology evidence="1">Multi-pass membrane protein</topology>
    </subcellularLocation>
</comment>
<feature type="transmembrane region" description="Helical" evidence="6">
    <location>
        <begin position="155"/>
        <end position="175"/>
    </location>
</feature>
<organism evidence="8 9">
    <name type="scientific">Exiguobacterium alkaliphilum</name>
    <dbReference type="NCBI Taxonomy" id="1428684"/>
    <lineage>
        <taxon>Bacteria</taxon>
        <taxon>Bacillati</taxon>
        <taxon>Bacillota</taxon>
        <taxon>Bacilli</taxon>
        <taxon>Bacillales</taxon>
        <taxon>Bacillales Family XII. Incertae Sedis</taxon>
        <taxon>Exiguobacterium</taxon>
    </lineage>
</organism>
<evidence type="ECO:0000256" key="6">
    <source>
        <dbReference type="RuleBase" id="RU363032"/>
    </source>
</evidence>
<keyword evidence="3 6" id="KW-0812">Transmembrane</keyword>
<proteinExistence type="inferred from homology"/>
<keyword evidence="4 6" id="KW-1133">Transmembrane helix</keyword>
<dbReference type="EMBL" id="JANIEK010000022">
    <property type="protein sequence ID" value="MCT4795312.1"/>
    <property type="molecule type" value="Genomic_DNA"/>
</dbReference>
<evidence type="ECO:0000313" key="9">
    <source>
        <dbReference type="Proteomes" id="UP001206821"/>
    </source>
</evidence>
<feature type="transmembrane region" description="Helical" evidence="6">
    <location>
        <begin position="12"/>
        <end position="31"/>
    </location>
</feature>
<feature type="transmembrane region" description="Helical" evidence="6">
    <location>
        <begin position="82"/>
        <end position="107"/>
    </location>
</feature>